<keyword evidence="2 4" id="KW-0238">DNA-binding</keyword>
<evidence type="ECO:0000313" key="7">
    <source>
        <dbReference type="Proteomes" id="UP000603200"/>
    </source>
</evidence>
<dbReference type="Gene3D" id="1.10.10.60">
    <property type="entry name" value="Homeodomain-like"/>
    <property type="match status" value="1"/>
</dbReference>
<dbReference type="Proteomes" id="UP000603200">
    <property type="component" value="Unassembled WGS sequence"/>
</dbReference>
<evidence type="ECO:0000256" key="3">
    <source>
        <dbReference type="ARBA" id="ARBA00023163"/>
    </source>
</evidence>
<evidence type="ECO:0000259" key="5">
    <source>
        <dbReference type="PROSITE" id="PS50977"/>
    </source>
</evidence>
<dbReference type="PANTHER" id="PTHR47506">
    <property type="entry name" value="TRANSCRIPTIONAL REGULATORY PROTEIN"/>
    <property type="match status" value="1"/>
</dbReference>
<dbReference type="InterPro" id="IPR001647">
    <property type="entry name" value="HTH_TetR"/>
</dbReference>
<evidence type="ECO:0000313" key="6">
    <source>
        <dbReference type="EMBL" id="GIE26553.1"/>
    </source>
</evidence>
<name>A0ABQ4A6S9_9ACTN</name>
<dbReference type="SUPFAM" id="SSF46689">
    <property type="entry name" value="Homeodomain-like"/>
    <property type="match status" value="1"/>
</dbReference>
<dbReference type="SUPFAM" id="SSF48498">
    <property type="entry name" value="Tetracyclin repressor-like, C-terminal domain"/>
    <property type="match status" value="1"/>
</dbReference>
<keyword evidence="3" id="KW-0804">Transcription</keyword>
<dbReference type="InterPro" id="IPR009057">
    <property type="entry name" value="Homeodomain-like_sf"/>
</dbReference>
<evidence type="ECO:0000256" key="2">
    <source>
        <dbReference type="ARBA" id="ARBA00023125"/>
    </source>
</evidence>
<dbReference type="PROSITE" id="PS50977">
    <property type="entry name" value="HTH_TETR_2"/>
    <property type="match status" value="1"/>
</dbReference>
<proteinExistence type="predicted"/>
<protein>
    <submittedName>
        <fullName evidence="6">TetR family transcriptional regulator</fullName>
    </submittedName>
</protein>
<dbReference type="Pfam" id="PF00440">
    <property type="entry name" value="TetR_N"/>
    <property type="match status" value="1"/>
</dbReference>
<evidence type="ECO:0000256" key="1">
    <source>
        <dbReference type="ARBA" id="ARBA00023015"/>
    </source>
</evidence>
<evidence type="ECO:0000256" key="4">
    <source>
        <dbReference type="PROSITE-ProRule" id="PRU00335"/>
    </source>
</evidence>
<feature type="domain" description="HTH tetR-type" evidence="5">
    <location>
        <begin position="2"/>
        <end position="62"/>
    </location>
</feature>
<sequence length="188" mass="20374">MRMRSTVSRAAATRLFWENGYEATSINDLTREMGIRPGSLYAAFGDKRTLFNEVIAAYGRSPAGEFIWAAMAREPTAFDAFHRILLDAAAMYTDPGTPAGNLLCSAAAADVDVAVYMCDLRNASVDTFEKRLATARHEGEIPAAADPRRLAAYFTAVMHGMSQRARDGATAAELTDTAELAMAAWPAR</sequence>
<comment type="caution">
    <text evidence="6">The sequence shown here is derived from an EMBL/GenBank/DDBJ whole genome shotgun (WGS) entry which is preliminary data.</text>
</comment>
<feature type="DNA-binding region" description="H-T-H motif" evidence="4">
    <location>
        <begin position="25"/>
        <end position="44"/>
    </location>
</feature>
<reference evidence="6 7" key="1">
    <citation type="submission" date="2021-01" db="EMBL/GenBank/DDBJ databases">
        <title>Whole genome shotgun sequence of Actinoplanes humidus NBRC 14915.</title>
        <authorList>
            <person name="Komaki H."/>
            <person name="Tamura T."/>
        </authorList>
    </citation>
    <scope>NUCLEOTIDE SEQUENCE [LARGE SCALE GENOMIC DNA]</scope>
    <source>
        <strain evidence="6 7">NBRC 14915</strain>
    </source>
</reference>
<accession>A0ABQ4A6S9</accession>
<dbReference type="EMBL" id="BOMN01000146">
    <property type="protein sequence ID" value="GIE26553.1"/>
    <property type="molecule type" value="Genomic_DNA"/>
</dbReference>
<dbReference type="PANTHER" id="PTHR47506:SF1">
    <property type="entry name" value="HTH-TYPE TRANSCRIPTIONAL REGULATOR YJDC"/>
    <property type="match status" value="1"/>
</dbReference>
<dbReference type="InterPro" id="IPR036271">
    <property type="entry name" value="Tet_transcr_reg_TetR-rel_C_sf"/>
</dbReference>
<gene>
    <name evidence="6" type="ORF">Ahu01nite_096550</name>
</gene>
<dbReference type="Gene3D" id="1.10.357.10">
    <property type="entry name" value="Tetracycline Repressor, domain 2"/>
    <property type="match status" value="1"/>
</dbReference>
<keyword evidence="1" id="KW-0805">Transcription regulation</keyword>
<organism evidence="6 7">
    <name type="scientific">Winogradskya humida</name>
    <dbReference type="NCBI Taxonomy" id="113566"/>
    <lineage>
        <taxon>Bacteria</taxon>
        <taxon>Bacillati</taxon>
        <taxon>Actinomycetota</taxon>
        <taxon>Actinomycetes</taxon>
        <taxon>Micromonosporales</taxon>
        <taxon>Micromonosporaceae</taxon>
        <taxon>Winogradskya</taxon>
    </lineage>
</organism>
<keyword evidence="7" id="KW-1185">Reference proteome</keyword>